<dbReference type="PANTHER" id="PTHR15605:SF2">
    <property type="entry name" value="KINESIN-ASSOCIATED PROTEIN 3"/>
    <property type="match status" value="1"/>
</dbReference>
<dbReference type="InterPro" id="IPR011989">
    <property type="entry name" value="ARM-like"/>
</dbReference>
<dbReference type="GO" id="GO:0035869">
    <property type="term" value="C:ciliary transition zone"/>
    <property type="evidence" value="ECO:0007669"/>
    <property type="project" value="TreeGrafter"/>
</dbReference>
<dbReference type="GO" id="GO:0007018">
    <property type="term" value="P:microtubule-based movement"/>
    <property type="evidence" value="ECO:0007669"/>
    <property type="project" value="TreeGrafter"/>
</dbReference>
<dbReference type="Gene3D" id="1.25.10.10">
    <property type="entry name" value="Leucine-rich Repeat Variant"/>
    <property type="match status" value="1"/>
</dbReference>
<feature type="coiled-coil region" evidence="1">
    <location>
        <begin position="206"/>
        <end position="250"/>
    </location>
</feature>
<organism evidence="2 3">
    <name type="scientific">Mastacembelus armatus</name>
    <name type="common">zig-zag eel</name>
    <dbReference type="NCBI Taxonomy" id="205130"/>
    <lineage>
        <taxon>Eukaryota</taxon>
        <taxon>Metazoa</taxon>
        <taxon>Chordata</taxon>
        <taxon>Craniata</taxon>
        <taxon>Vertebrata</taxon>
        <taxon>Euteleostomi</taxon>
        <taxon>Actinopterygii</taxon>
        <taxon>Neopterygii</taxon>
        <taxon>Teleostei</taxon>
        <taxon>Neoteleostei</taxon>
        <taxon>Acanthomorphata</taxon>
        <taxon>Anabantaria</taxon>
        <taxon>Synbranchiformes</taxon>
        <taxon>Mastacembelidae</taxon>
        <taxon>Mastacembelus</taxon>
    </lineage>
</organism>
<dbReference type="Proteomes" id="UP000261640">
    <property type="component" value="Unplaced"/>
</dbReference>
<proteinExistence type="predicted"/>
<accession>A0A7N8WMV5</accession>
<dbReference type="GO" id="GO:0016939">
    <property type="term" value="C:kinesin II complex"/>
    <property type="evidence" value="ECO:0007669"/>
    <property type="project" value="TreeGrafter"/>
</dbReference>
<evidence type="ECO:0000313" key="3">
    <source>
        <dbReference type="Proteomes" id="UP000261640"/>
    </source>
</evidence>
<dbReference type="SMART" id="SM00185">
    <property type="entry name" value="ARM"/>
    <property type="match status" value="3"/>
</dbReference>
<evidence type="ECO:0000313" key="2">
    <source>
        <dbReference type="Ensembl" id="ENSMAMP00000038255.1"/>
    </source>
</evidence>
<sequence>MSVNLKALVVHYEVEATILGELGDPMVGERKECQKIVRLRSLNANTDTSSLARKVVEECRLIHPSKLREVEQLLFYLQNRKQSNDNQEKKHISPRDFKPYTGVELDEEASIGSIDEYIELLYEDIQDKIRGATLIFQLARNPDNLEELIQNETVLGALARVLREDWKQSVDLATTIIYVFFCFSSFSQFHGLVTHFKIGALCMNIIEHELKRYDLWQDELQKKKKNQNLKKEHEKSLRKYQSLLIKQEQLLRVALCLLLNLAEDTRTELKMRNRNIVHMLVRLLDREDGDLLLMVVSFLKKLSIFLENKNDMAETLAVEKLAQLVPCEHEELLSTTLRLLLNLSFDTSLRSQMVRASFVPKLSSLLADDGQRQLSMCILYHISMDDRFKSMFADTDCIPQLMKMVFDRGEEKIDVELISLCINLAANKSNAQVMCEGTGLKMLMKRAVKLKDVLVMKMIRNLSQHNGPTKSLFLDHVGDLAAQISEQEAEEFVIECLGTLANLTIPDLDWELVLKEYNLVPYLKNRLKPGSAEDDLILEVVIMIGTVSTDDSCAAMLAKSGIIPALIVLLNAKQEDDEFVCQILYVFYQMVFHEATRDVIIKDTQAPAYLIDLMHDNNAEIRKVCDNTLDIIAECDEEWRNKIRTEKFRWYNGQWLEMVENRQMDETGEPFLYGEDGESFGNRDLLERPDLFYSPGAEDGIISVDGAISPEFCMDFQSRELGQTGYRY</sequence>
<dbReference type="PANTHER" id="PTHR15605">
    <property type="entry name" value="KINESIN-ASSOCIATED PROTEINS"/>
    <property type="match status" value="1"/>
</dbReference>
<dbReference type="GeneTree" id="ENSGT00390000003574"/>
<dbReference type="InterPro" id="IPR008658">
    <property type="entry name" value="KAP3"/>
</dbReference>
<keyword evidence="3" id="KW-1185">Reference proteome</keyword>
<reference evidence="2" key="2">
    <citation type="submission" date="2025-09" db="UniProtKB">
        <authorList>
            <consortium name="Ensembl"/>
        </authorList>
    </citation>
    <scope>IDENTIFICATION</scope>
</reference>
<dbReference type="AlphaFoldDB" id="A0A7N8WMV5"/>
<evidence type="ECO:0000256" key="1">
    <source>
        <dbReference type="SAM" id="Coils"/>
    </source>
</evidence>
<dbReference type="Pfam" id="PF05804">
    <property type="entry name" value="KAP"/>
    <property type="match status" value="1"/>
</dbReference>
<dbReference type="SMART" id="SM01297">
    <property type="entry name" value="KAP"/>
    <property type="match status" value="1"/>
</dbReference>
<dbReference type="Ensembl" id="ENSMAMT00000055356.1">
    <property type="protein sequence ID" value="ENSMAMP00000038255.1"/>
    <property type="gene ID" value="ENSMAMG00000015251.2"/>
</dbReference>
<dbReference type="GO" id="GO:0044782">
    <property type="term" value="P:cilium organization"/>
    <property type="evidence" value="ECO:0007669"/>
    <property type="project" value="TreeGrafter"/>
</dbReference>
<dbReference type="InterPro" id="IPR016024">
    <property type="entry name" value="ARM-type_fold"/>
</dbReference>
<name>A0A7N8WMV5_9TELE</name>
<dbReference type="SUPFAM" id="SSF48371">
    <property type="entry name" value="ARM repeat"/>
    <property type="match status" value="1"/>
</dbReference>
<protein>
    <submittedName>
        <fullName evidence="2">Kinesin-associated protein 3a</fullName>
    </submittedName>
</protein>
<keyword evidence="1" id="KW-0175">Coiled coil</keyword>
<dbReference type="InterPro" id="IPR000225">
    <property type="entry name" value="Armadillo"/>
</dbReference>
<reference evidence="2" key="1">
    <citation type="submission" date="2025-08" db="UniProtKB">
        <authorList>
            <consortium name="Ensembl"/>
        </authorList>
    </citation>
    <scope>IDENTIFICATION</scope>
</reference>
<dbReference type="GO" id="GO:0005930">
    <property type="term" value="C:axoneme"/>
    <property type="evidence" value="ECO:0007669"/>
    <property type="project" value="TreeGrafter"/>
</dbReference>
<dbReference type="GO" id="GO:0019894">
    <property type="term" value="F:kinesin binding"/>
    <property type="evidence" value="ECO:0007669"/>
    <property type="project" value="InterPro"/>
</dbReference>